<organism evidence="2 3">
    <name type="scientific">Alistipes onderdonkii</name>
    <dbReference type="NCBI Taxonomy" id="328813"/>
    <lineage>
        <taxon>Bacteria</taxon>
        <taxon>Pseudomonadati</taxon>
        <taxon>Bacteroidota</taxon>
        <taxon>Bacteroidia</taxon>
        <taxon>Bacteroidales</taxon>
        <taxon>Rikenellaceae</taxon>
        <taxon>Alistipes</taxon>
    </lineage>
</organism>
<dbReference type="PANTHER" id="PTHR43781:SF1">
    <property type="entry name" value="SACCHAROPINE DEHYDROGENASE"/>
    <property type="match status" value="1"/>
</dbReference>
<dbReference type="Proteomes" id="UP000323119">
    <property type="component" value="Unassembled WGS sequence"/>
</dbReference>
<dbReference type="InterPro" id="IPR036291">
    <property type="entry name" value="NAD(P)-bd_dom_sf"/>
</dbReference>
<dbReference type="Pfam" id="PF03435">
    <property type="entry name" value="Sacchrp_dh_NADP"/>
    <property type="match status" value="1"/>
</dbReference>
<sequence>MKNNQLMIYGAYGYAGELMVREAVAQGLRPIIAGRDDEKLKPIATELSLECRAFGVRNTGSNLQDISVLLNCAGPFSATAEPLARACLAQQIHYLDITGEIDIFRKCHALDEEARQQNVLILPGAGTDIVPTDCLAAMLKEKLPVATRIDLALSFGTNPSIGTVNTMIESFGKGGLIREGGMLKVVSNAFQMRKIPFQNKPQWAMTIPWGDVFTSGISTGVPDGAVYMAMPRMSIYMIRLTNPVKGILNTQFGQKITKRLAGWLMKKGPDAKALEAGRGQFWGEAEAPDGEKLEMTMSTPNVYALTATVGIRIAQYCLDYTGPGGYYTPSMLLGSRFIESIPGIEVHVLNQRLRKI</sequence>
<dbReference type="InterPro" id="IPR005097">
    <property type="entry name" value="Sacchrp_dh_NADP-bd"/>
</dbReference>
<name>A0A9P4DPU3_9BACT</name>
<comment type="caution">
    <text evidence="2">The sequence shown here is derived from an EMBL/GenBank/DDBJ whole genome shotgun (WGS) entry which is preliminary data.</text>
</comment>
<dbReference type="PANTHER" id="PTHR43781">
    <property type="entry name" value="SACCHAROPINE DEHYDROGENASE"/>
    <property type="match status" value="1"/>
</dbReference>
<evidence type="ECO:0000313" key="2">
    <source>
        <dbReference type="EMBL" id="KAA2563133.1"/>
    </source>
</evidence>
<feature type="domain" description="Saccharopine dehydrogenase NADP binding" evidence="1">
    <location>
        <begin position="7"/>
        <end position="119"/>
    </location>
</feature>
<accession>A0A9P4DPU3</accession>
<dbReference type="Gene3D" id="3.40.50.720">
    <property type="entry name" value="NAD(P)-binding Rossmann-like Domain"/>
    <property type="match status" value="1"/>
</dbReference>
<reference evidence="2 3" key="1">
    <citation type="journal article" date="2019" name="Nat. Med.">
        <title>A library of human gut bacterial isolates paired with longitudinal multiomics data enables mechanistic microbiome research.</title>
        <authorList>
            <person name="Poyet M."/>
            <person name="Groussin M."/>
            <person name="Gibbons S.M."/>
            <person name="Avila-Pacheco J."/>
            <person name="Jiang X."/>
            <person name="Kearney S.M."/>
            <person name="Perrotta A.R."/>
            <person name="Berdy B."/>
            <person name="Zhao S."/>
            <person name="Lieberman T.D."/>
            <person name="Swanson P.K."/>
            <person name="Smith M."/>
            <person name="Roesemann S."/>
            <person name="Alexander J.E."/>
            <person name="Rich S.A."/>
            <person name="Livny J."/>
            <person name="Vlamakis H."/>
            <person name="Clish C."/>
            <person name="Bullock K."/>
            <person name="Deik A."/>
            <person name="Scott J."/>
            <person name="Pierce K.A."/>
            <person name="Xavier R.J."/>
            <person name="Alm E.J."/>
        </authorList>
    </citation>
    <scope>NUCLEOTIDE SEQUENCE [LARGE SCALE GENOMIC DNA]</scope>
    <source>
        <strain evidence="2 3">BIOML-A204</strain>
    </source>
</reference>
<evidence type="ECO:0000313" key="3">
    <source>
        <dbReference type="Proteomes" id="UP000323119"/>
    </source>
</evidence>
<proteinExistence type="predicted"/>
<protein>
    <submittedName>
        <fullName evidence="2">Saccharopine dehydrogenase</fullName>
    </submittedName>
</protein>
<dbReference type="SUPFAM" id="SSF51735">
    <property type="entry name" value="NAD(P)-binding Rossmann-fold domains"/>
    <property type="match status" value="1"/>
</dbReference>
<gene>
    <name evidence="2" type="ORF">F2S36_04900</name>
</gene>
<evidence type="ECO:0000259" key="1">
    <source>
        <dbReference type="Pfam" id="PF03435"/>
    </source>
</evidence>
<dbReference type="EMBL" id="VVUY01000003">
    <property type="protein sequence ID" value="KAA2563133.1"/>
    <property type="molecule type" value="Genomic_DNA"/>
</dbReference>
<dbReference type="AlphaFoldDB" id="A0A9P4DPU3"/>
<dbReference type="RefSeq" id="WP_055204261.1">
    <property type="nucleotide sequence ID" value="NZ_DAWDXQ010000009.1"/>
</dbReference>